<keyword evidence="3" id="KW-1185">Reference proteome</keyword>
<evidence type="ECO:0000259" key="1">
    <source>
        <dbReference type="Pfam" id="PF05685"/>
    </source>
</evidence>
<sequence>MRDAVERVRGSVPGKLEITAEGIVHDLGVPQRAHALTVHRVSRRLERVLPSGLVAHAGSPDVENVREGVLRRPDVIVVAEPDMAGQGAFDPRTLLAVIEVVSASRPDNDWVGKLRDYPLLGIPVYAIFDPHHGEGAVLSRIRRDSCGRPRYTHRTDFGYGEEVAIGEWSIHTGDLPRYH</sequence>
<proteinExistence type="predicted"/>
<dbReference type="Proteomes" id="UP001552594">
    <property type="component" value="Unassembled WGS sequence"/>
</dbReference>
<dbReference type="InterPro" id="IPR011335">
    <property type="entry name" value="Restrct_endonuc-II-like"/>
</dbReference>
<dbReference type="Gene3D" id="3.90.1570.10">
    <property type="entry name" value="tt1808, chain A"/>
    <property type="match status" value="1"/>
</dbReference>
<protein>
    <submittedName>
        <fullName evidence="2">Uma2 family endonuclease</fullName>
    </submittedName>
</protein>
<feature type="domain" description="Putative restriction endonuclease" evidence="1">
    <location>
        <begin position="15"/>
        <end position="141"/>
    </location>
</feature>
<dbReference type="InterPro" id="IPR012296">
    <property type="entry name" value="Nuclease_put_TT1808"/>
</dbReference>
<keyword evidence="2" id="KW-0378">Hydrolase</keyword>
<reference evidence="2 3" key="1">
    <citation type="submission" date="2024-06" db="EMBL/GenBank/DDBJ databases">
        <title>The Natural Products Discovery Center: Release of the First 8490 Sequenced Strains for Exploring Actinobacteria Biosynthetic Diversity.</title>
        <authorList>
            <person name="Kalkreuter E."/>
            <person name="Kautsar S.A."/>
            <person name="Yang D."/>
            <person name="Bader C.D."/>
            <person name="Teijaro C.N."/>
            <person name="Fluegel L."/>
            <person name="Davis C.M."/>
            <person name="Simpson J.R."/>
            <person name="Lauterbach L."/>
            <person name="Steele A.D."/>
            <person name="Gui C."/>
            <person name="Meng S."/>
            <person name="Li G."/>
            <person name="Viehrig K."/>
            <person name="Ye F."/>
            <person name="Su P."/>
            <person name="Kiefer A.F."/>
            <person name="Nichols A."/>
            <person name="Cepeda A.J."/>
            <person name="Yan W."/>
            <person name="Fan B."/>
            <person name="Jiang Y."/>
            <person name="Adhikari A."/>
            <person name="Zheng C.-J."/>
            <person name="Schuster L."/>
            <person name="Cowan T.M."/>
            <person name="Smanski M.J."/>
            <person name="Chevrette M.G."/>
            <person name="De Carvalho L.P.S."/>
            <person name="Shen B."/>
        </authorList>
    </citation>
    <scope>NUCLEOTIDE SEQUENCE [LARGE SCALE GENOMIC DNA]</scope>
    <source>
        <strain evidence="2 3">NPDC052347</strain>
    </source>
</reference>
<accession>A0ABV3JVK1</accession>
<keyword evidence="2" id="KW-0540">Nuclease</keyword>
<dbReference type="SUPFAM" id="SSF52980">
    <property type="entry name" value="Restriction endonuclease-like"/>
    <property type="match status" value="1"/>
</dbReference>
<dbReference type="InterPro" id="IPR008538">
    <property type="entry name" value="Uma2"/>
</dbReference>
<dbReference type="GO" id="GO:0004519">
    <property type="term" value="F:endonuclease activity"/>
    <property type="evidence" value="ECO:0007669"/>
    <property type="project" value="UniProtKB-KW"/>
</dbReference>
<evidence type="ECO:0000313" key="3">
    <source>
        <dbReference type="Proteomes" id="UP001552594"/>
    </source>
</evidence>
<dbReference type="CDD" id="cd06260">
    <property type="entry name" value="DUF820-like"/>
    <property type="match status" value="1"/>
</dbReference>
<evidence type="ECO:0000313" key="2">
    <source>
        <dbReference type="EMBL" id="MEV5506923.1"/>
    </source>
</evidence>
<dbReference type="Pfam" id="PF05685">
    <property type="entry name" value="Uma2"/>
    <property type="match status" value="1"/>
</dbReference>
<organism evidence="2 3">
    <name type="scientific">Streptomyces orinoci</name>
    <name type="common">Streptoverticillium orinoci</name>
    <dbReference type="NCBI Taxonomy" id="67339"/>
    <lineage>
        <taxon>Bacteria</taxon>
        <taxon>Bacillati</taxon>
        <taxon>Actinomycetota</taxon>
        <taxon>Actinomycetes</taxon>
        <taxon>Kitasatosporales</taxon>
        <taxon>Streptomycetaceae</taxon>
        <taxon>Streptomyces</taxon>
    </lineage>
</organism>
<gene>
    <name evidence="2" type="ORF">AB0L16_10645</name>
</gene>
<keyword evidence="2" id="KW-0255">Endonuclease</keyword>
<comment type="caution">
    <text evidence="2">The sequence shown here is derived from an EMBL/GenBank/DDBJ whole genome shotgun (WGS) entry which is preliminary data.</text>
</comment>
<dbReference type="EMBL" id="JBFAUK010000006">
    <property type="protein sequence ID" value="MEV5506923.1"/>
    <property type="molecule type" value="Genomic_DNA"/>
</dbReference>
<name>A0ABV3JVK1_STRON</name>